<evidence type="ECO:0000256" key="1">
    <source>
        <dbReference type="SAM" id="MobiDB-lite"/>
    </source>
</evidence>
<comment type="caution">
    <text evidence="3">The sequence shown here is derived from an EMBL/GenBank/DDBJ whole genome shotgun (WGS) entry which is preliminary data.</text>
</comment>
<gene>
    <name evidence="3" type="ORF">Tci_655652</name>
</gene>
<dbReference type="InterPro" id="IPR054722">
    <property type="entry name" value="PolX-like_BBD"/>
</dbReference>
<evidence type="ECO:0000259" key="2">
    <source>
        <dbReference type="Pfam" id="PF22936"/>
    </source>
</evidence>
<accession>A0A699KDX7</accession>
<evidence type="ECO:0000313" key="3">
    <source>
        <dbReference type="EMBL" id="GFA83680.1"/>
    </source>
</evidence>
<protein>
    <recommendedName>
        <fullName evidence="2">Retrovirus-related Pol polyprotein from transposon TNT 1-94-like beta-barrel domain-containing protein</fullName>
    </recommendedName>
</protein>
<feature type="region of interest" description="Disordered" evidence="1">
    <location>
        <begin position="123"/>
        <end position="149"/>
    </location>
</feature>
<proteinExistence type="predicted"/>
<dbReference type="Pfam" id="PF22936">
    <property type="entry name" value="Pol_BBD"/>
    <property type="match status" value="1"/>
</dbReference>
<dbReference type="AlphaFoldDB" id="A0A699KDX7"/>
<dbReference type="EMBL" id="BKCJ010497443">
    <property type="protein sequence ID" value="GFA83680.1"/>
    <property type="molecule type" value="Genomic_DNA"/>
</dbReference>
<sequence length="280" mass="31526">MFDYDDYFTSESDESLPHSPIYDRYQSRDGYHVVPPPYTGTFMPPKPDLVFHDAPNVNANAYIAFNVELSPTKPDINLSHTHRPLAPIIEDWVSDSEDNSETKIPPVTAAVPKYHVTRPRPAKPIITKPHSPPRRHINHSPSPKATNFPLKVPDVKASMVNDVKGVQGKWEWTPKCTILYHGNPQHALKDKGVIDNGCSRHMTRNMPYLSVFEELNGGYVAFGGNLKGGKISSKGKIRIGKLDFDDVYFVKELMFNLFSVSLMCDKKNSVLFTDTECLVL</sequence>
<feature type="domain" description="Retrovirus-related Pol polyprotein from transposon TNT 1-94-like beta-barrel" evidence="2">
    <location>
        <begin position="193"/>
        <end position="266"/>
    </location>
</feature>
<reference evidence="3" key="1">
    <citation type="journal article" date="2019" name="Sci. Rep.">
        <title>Draft genome of Tanacetum cinerariifolium, the natural source of mosquito coil.</title>
        <authorList>
            <person name="Yamashiro T."/>
            <person name="Shiraishi A."/>
            <person name="Satake H."/>
            <person name="Nakayama K."/>
        </authorList>
    </citation>
    <scope>NUCLEOTIDE SEQUENCE</scope>
</reference>
<organism evidence="3">
    <name type="scientific">Tanacetum cinerariifolium</name>
    <name type="common">Dalmatian daisy</name>
    <name type="synonym">Chrysanthemum cinerariifolium</name>
    <dbReference type="NCBI Taxonomy" id="118510"/>
    <lineage>
        <taxon>Eukaryota</taxon>
        <taxon>Viridiplantae</taxon>
        <taxon>Streptophyta</taxon>
        <taxon>Embryophyta</taxon>
        <taxon>Tracheophyta</taxon>
        <taxon>Spermatophyta</taxon>
        <taxon>Magnoliopsida</taxon>
        <taxon>eudicotyledons</taxon>
        <taxon>Gunneridae</taxon>
        <taxon>Pentapetalae</taxon>
        <taxon>asterids</taxon>
        <taxon>campanulids</taxon>
        <taxon>Asterales</taxon>
        <taxon>Asteraceae</taxon>
        <taxon>Asteroideae</taxon>
        <taxon>Anthemideae</taxon>
        <taxon>Anthemidinae</taxon>
        <taxon>Tanacetum</taxon>
    </lineage>
</organism>
<name>A0A699KDX7_TANCI</name>